<accession>F8KPR7</accession>
<dbReference type="Proteomes" id="UP000008387">
    <property type="component" value="Chromosome"/>
</dbReference>
<protein>
    <submittedName>
        <fullName evidence="2">Uncharacterized protein</fullName>
    </submittedName>
</protein>
<dbReference type="KEGG" id="hbi:HBZC1_18190"/>
<keyword evidence="3" id="KW-1185">Reference proteome</keyword>
<dbReference type="AlphaFoldDB" id="F8KPR7"/>
<evidence type="ECO:0000313" key="2">
    <source>
        <dbReference type="EMBL" id="CCB80805.1"/>
    </source>
</evidence>
<reference evidence="2 3" key="1">
    <citation type="journal article" date="2011" name="J. Bacteriol.">
        <title>Genome sequence of Helicobacter bizzozeronii strain CIII-1, an isolate from human gastric mucosa.</title>
        <authorList>
            <person name="Schott T."/>
            <person name="Rossi M."/>
            <person name="Hanninen M.L."/>
        </authorList>
    </citation>
    <scope>NUCLEOTIDE SEQUENCE [LARGE SCALE GENOMIC DNA]</scope>
    <source>
        <strain evidence="2 3">CIII-1</strain>
    </source>
</reference>
<evidence type="ECO:0000256" key="1">
    <source>
        <dbReference type="SAM" id="Coils"/>
    </source>
</evidence>
<organism evidence="2 3">
    <name type="scientific">Helicobacter bizzozeronii (strain CIII-1)</name>
    <dbReference type="NCBI Taxonomy" id="1002804"/>
    <lineage>
        <taxon>Bacteria</taxon>
        <taxon>Pseudomonadati</taxon>
        <taxon>Campylobacterota</taxon>
        <taxon>Epsilonproteobacteria</taxon>
        <taxon>Campylobacterales</taxon>
        <taxon>Helicobacteraceae</taxon>
        <taxon>Helicobacter</taxon>
    </lineage>
</organism>
<feature type="coiled-coil region" evidence="1">
    <location>
        <begin position="34"/>
        <end position="61"/>
    </location>
</feature>
<proteinExistence type="predicted"/>
<keyword evidence="1" id="KW-0175">Coiled coil</keyword>
<evidence type="ECO:0000313" key="3">
    <source>
        <dbReference type="Proteomes" id="UP000008387"/>
    </source>
</evidence>
<dbReference type="RefSeq" id="WP_013891177.1">
    <property type="nucleotide sequence ID" value="NC_015674.1"/>
</dbReference>
<dbReference type="EMBL" id="FR871757">
    <property type="protein sequence ID" value="CCB80805.1"/>
    <property type="molecule type" value="Genomic_DNA"/>
</dbReference>
<dbReference type="HOGENOM" id="CLU_1633118_0_0_7"/>
<dbReference type="STRING" id="1002804.HBZC1_18190"/>
<sequence length="162" mass="19620">MHHFILNSSKADFYQYKGKRYERLGLKEPTDDEERQLLEIAKRYQNNIKRIEARLQQYLETQLKSYTHLRFETLKSADITLNLDFQVFINRSTDLTTTHLHYVFRAVFKRFVAYKVKQLLEKIHGKLLMRKIKAKHLWLKQASALSFEEFLCFQTRKTLKFL</sequence>
<name>F8KPR7_HELBC</name>
<gene>
    <name evidence="2" type="ordered locus">HBZC1_18190</name>
</gene>